<evidence type="ECO:0000313" key="9">
    <source>
        <dbReference type="Proteomes" id="UP001152795"/>
    </source>
</evidence>
<organism evidence="8 9">
    <name type="scientific">Paramuricea clavata</name>
    <name type="common">Red gorgonian</name>
    <name type="synonym">Violescent sea-whip</name>
    <dbReference type="NCBI Taxonomy" id="317549"/>
    <lineage>
        <taxon>Eukaryota</taxon>
        <taxon>Metazoa</taxon>
        <taxon>Cnidaria</taxon>
        <taxon>Anthozoa</taxon>
        <taxon>Octocorallia</taxon>
        <taxon>Malacalcyonacea</taxon>
        <taxon>Plexauridae</taxon>
        <taxon>Paramuricea</taxon>
    </lineage>
</organism>
<keyword evidence="3" id="KW-0812">Transmembrane</keyword>
<keyword evidence="6" id="KW-0472">Membrane</keyword>
<reference evidence="8" key="1">
    <citation type="submission" date="2020-04" db="EMBL/GenBank/DDBJ databases">
        <authorList>
            <person name="Alioto T."/>
            <person name="Alioto T."/>
            <person name="Gomez Garrido J."/>
        </authorList>
    </citation>
    <scope>NUCLEOTIDE SEQUENCE</scope>
    <source>
        <strain evidence="8">A484AB</strain>
    </source>
</reference>
<dbReference type="GO" id="GO:0005637">
    <property type="term" value="C:nuclear inner membrane"/>
    <property type="evidence" value="ECO:0007669"/>
    <property type="project" value="UniProtKB-SubCell"/>
</dbReference>
<name>A0A6S7FUG3_PARCT</name>
<sequence length="342" mass="39449">MPFLSPFSCDKVYEKFKNQSNSWYAGLFTPRSDEQRTTLSVSPYGNNCFAISVDSYPCKAEGEVIFHKLKLFYPVAMILGMVLFYTADEVGRSILFYYTAGISLGMIMAVFLLLFVVSKFIPQRGVGYAFMFCGSSVALYFFRFIKDQIVKGEFADIKIFYAYFMFAGIISFLYCYYRGPIESARGLDIMRWSLQSVALFMVYYSIRCEKISLAFVLILIATKWISLPAIPHYILTRGWIPYRVQSYFRGPRFITAEEYEKEGVEETAKALKALREYCESPECNTWRTVSRLKSPKRFASFMSDGVDITLEEQQEFDETSFDCMSFLTSDEDSQDELAFGEL</sequence>
<dbReference type="EMBL" id="CACRXK020000091">
    <property type="protein sequence ID" value="CAB3978140.1"/>
    <property type="molecule type" value="Genomic_DNA"/>
</dbReference>
<evidence type="ECO:0000313" key="8">
    <source>
        <dbReference type="EMBL" id="CAB3978140.1"/>
    </source>
</evidence>
<accession>A0A6S7FUG3</accession>
<comment type="similarity">
    <text evidence="2">Belongs to the NEMP family.</text>
</comment>
<keyword evidence="5" id="KW-1133">Transmembrane helix</keyword>
<dbReference type="PANTHER" id="PTHR13598:SF1">
    <property type="entry name" value="AT07567P-RELATED"/>
    <property type="match status" value="1"/>
</dbReference>
<comment type="caution">
    <text evidence="8">The sequence shown here is derived from an EMBL/GenBank/DDBJ whole genome shotgun (WGS) entry which is preliminary data.</text>
</comment>
<dbReference type="AlphaFoldDB" id="A0A6S7FUG3"/>
<keyword evidence="9" id="KW-1185">Reference proteome</keyword>
<evidence type="ECO:0000256" key="1">
    <source>
        <dbReference type="ARBA" id="ARBA00004575"/>
    </source>
</evidence>
<evidence type="ECO:0000256" key="2">
    <source>
        <dbReference type="ARBA" id="ARBA00005748"/>
    </source>
</evidence>
<protein>
    <submittedName>
        <fullName evidence="8">Uncharacterized protein</fullName>
    </submittedName>
</protein>
<comment type="subcellular location">
    <subcellularLocation>
        <location evidence="1">Nucleus inner membrane</location>
        <topology evidence="1">Multi-pass membrane protein</topology>
        <orientation evidence="1">Nucleoplasmic side</orientation>
    </subcellularLocation>
</comment>
<gene>
    <name evidence="8" type="ORF">PACLA_8A006516</name>
</gene>
<dbReference type="Proteomes" id="UP001152795">
    <property type="component" value="Unassembled WGS sequence"/>
</dbReference>
<evidence type="ECO:0000256" key="5">
    <source>
        <dbReference type="ARBA" id="ARBA00022989"/>
    </source>
</evidence>
<evidence type="ECO:0000256" key="7">
    <source>
        <dbReference type="ARBA" id="ARBA00023242"/>
    </source>
</evidence>
<keyword evidence="7" id="KW-0539">Nucleus</keyword>
<evidence type="ECO:0000256" key="4">
    <source>
        <dbReference type="ARBA" id="ARBA00022729"/>
    </source>
</evidence>
<dbReference type="Pfam" id="PF10225">
    <property type="entry name" value="NEMP"/>
    <property type="match status" value="1"/>
</dbReference>
<evidence type="ECO:0000256" key="6">
    <source>
        <dbReference type="ARBA" id="ARBA00023136"/>
    </source>
</evidence>
<keyword evidence="4" id="KW-0732">Signal</keyword>
<dbReference type="InterPro" id="IPR019358">
    <property type="entry name" value="NEMP_fam"/>
</dbReference>
<proteinExistence type="inferred from homology"/>
<dbReference type="PANTHER" id="PTHR13598">
    <property type="entry name" value="AT07567P-RELATED"/>
    <property type="match status" value="1"/>
</dbReference>
<evidence type="ECO:0000256" key="3">
    <source>
        <dbReference type="ARBA" id="ARBA00022692"/>
    </source>
</evidence>
<dbReference type="OrthoDB" id="509138at2759"/>